<dbReference type="EMBL" id="UINC01160154">
    <property type="protein sequence ID" value="SVD58642.1"/>
    <property type="molecule type" value="Genomic_DNA"/>
</dbReference>
<evidence type="ECO:0000313" key="1">
    <source>
        <dbReference type="EMBL" id="SVD58642.1"/>
    </source>
</evidence>
<sequence length="148" mass="16910">SDGSDARTLRWLSITSSPYVLVFGYGFSITSNTNCYETNKQNRVAIKFIKFNKLVMQEEFSKGKGDHLDALYSILGCTHSVKDELNKLIKMNYETIYNKSTYPEIEARSIMFEVNKIINSDPWLMGHCNGYSPVNVVATRESEYLGRL</sequence>
<dbReference type="InterPro" id="IPR021383">
    <property type="entry name" value="DUF3015"/>
</dbReference>
<proteinExistence type="predicted"/>
<dbReference type="AlphaFoldDB" id="A0A382WIN6"/>
<accession>A0A382WIN6</accession>
<organism evidence="1">
    <name type="scientific">marine metagenome</name>
    <dbReference type="NCBI Taxonomy" id="408172"/>
    <lineage>
        <taxon>unclassified sequences</taxon>
        <taxon>metagenomes</taxon>
        <taxon>ecological metagenomes</taxon>
    </lineage>
</organism>
<gene>
    <name evidence="1" type="ORF">METZ01_LOCUS411496</name>
</gene>
<reference evidence="1" key="1">
    <citation type="submission" date="2018-05" db="EMBL/GenBank/DDBJ databases">
        <authorList>
            <person name="Lanie J.A."/>
            <person name="Ng W.-L."/>
            <person name="Kazmierczak K.M."/>
            <person name="Andrzejewski T.M."/>
            <person name="Davidsen T.M."/>
            <person name="Wayne K.J."/>
            <person name="Tettelin H."/>
            <person name="Glass J.I."/>
            <person name="Rusch D."/>
            <person name="Podicherti R."/>
            <person name="Tsui H.-C.T."/>
            <person name="Winkler M.E."/>
        </authorList>
    </citation>
    <scope>NUCLEOTIDE SEQUENCE</scope>
</reference>
<feature type="non-terminal residue" evidence="1">
    <location>
        <position position="1"/>
    </location>
</feature>
<name>A0A382WIN6_9ZZZZ</name>
<protein>
    <submittedName>
        <fullName evidence="1">Uncharacterized protein</fullName>
    </submittedName>
</protein>
<dbReference type="Pfam" id="PF11220">
    <property type="entry name" value="DUF3015"/>
    <property type="match status" value="1"/>
</dbReference>